<sequence>MLAAARVGLRAQVAPVVGRRSASTSATGAAKKTLWQTWYEPAAIPIWVVVGAACFGAGWYLTRLARHQDVIWDRHGNPEPWNNVKPKTLSKLYTLQPEYYEGGTYKRERL</sequence>
<keyword evidence="1" id="KW-0812">Transmembrane</keyword>
<accession>A0AAV5GT16</accession>
<name>A0AAV5GT16_9BASI</name>
<feature type="transmembrane region" description="Helical" evidence="1">
    <location>
        <begin position="42"/>
        <end position="61"/>
    </location>
</feature>
<organism evidence="2 3">
    <name type="scientific">Rhodotorula paludigena</name>
    <dbReference type="NCBI Taxonomy" id="86838"/>
    <lineage>
        <taxon>Eukaryota</taxon>
        <taxon>Fungi</taxon>
        <taxon>Dikarya</taxon>
        <taxon>Basidiomycota</taxon>
        <taxon>Pucciniomycotina</taxon>
        <taxon>Microbotryomycetes</taxon>
        <taxon>Sporidiobolales</taxon>
        <taxon>Sporidiobolaceae</taxon>
        <taxon>Rhodotorula</taxon>
    </lineage>
</organism>
<evidence type="ECO:0000313" key="2">
    <source>
        <dbReference type="EMBL" id="GJN92167.1"/>
    </source>
</evidence>
<keyword evidence="1" id="KW-0472">Membrane</keyword>
<evidence type="ECO:0008006" key="4">
    <source>
        <dbReference type="Google" id="ProtNLM"/>
    </source>
</evidence>
<gene>
    <name evidence="2" type="ORF">Rhopal_005197-T1</name>
</gene>
<protein>
    <recommendedName>
        <fullName evidence="4">NADH dehydrogenase [ubiquinone] 1 alpha subcomplex subunit 4</fullName>
    </recommendedName>
</protein>
<comment type="caution">
    <text evidence="2">The sequence shown here is derived from an EMBL/GenBank/DDBJ whole genome shotgun (WGS) entry which is preliminary data.</text>
</comment>
<evidence type="ECO:0000313" key="3">
    <source>
        <dbReference type="Proteomes" id="UP001342314"/>
    </source>
</evidence>
<dbReference type="PANTHER" id="PTHR14256">
    <property type="entry name" value="NADH-UBIQUINONE OXIDOREDUCTASE MLRQ SUBUNIT"/>
    <property type="match status" value="1"/>
</dbReference>
<dbReference type="Pfam" id="PF06522">
    <property type="entry name" value="B12D"/>
    <property type="match status" value="1"/>
</dbReference>
<dbReference type="InterPro" id="IPR010530">
    <property type="entry name" value="B12D"/>
</dbReference>
<dbReference type="EMBL" id="BQKY01000010">
    <property type="protein sequence ID" value="GJN92167.1"/>
    <property type="molecule type" value="Genomic_DNA"/>
</dbReference>
<evidence type="ECO:0000256" key="1">
    <source>
        <dbReference type="SAM" id="Phobius"/>
    </source>
</evidence>
<keyword evidence="3" id="KW-1185">Reference proteome</keyword>
<reference evidence="2 3" key="1">
    <citation type="submission" date="2021-12" db="EMBL/GenBank/DDBJ databases">
        <title>High titer production of polyol ester of fatty acids by Rhodotorula paludigena BS15 towards product separation-free biomass refinery.</title>
        <authorList>
            <person name="Mano J."/>
            <person name="Ono H."/>
            <person name="Tanaka T."/>
            <person name="Naito K."/>
            <person name="Sushida H."/>
            <person name="Ike M."/>
            <person name="Tokuyasu K."/>
            <person name="Kitaoka M."/>
        </authorList>
    </citation>
    <scope>NUCLEOTIDE SEQUENCE [LARGE SCALE GENOMIC DNA]</scope>
    <source>
        <strain evidence="2 3">BS15</strain>
    </source>
</reference>
<keyword evidence="1" id="KW-1133">Transmembrane helix</keyword>
<dbReference type="Proteomes" id="UP001342314">
    <property type="component" value="Unassembled WGS sequence"/>
</dbReference>
<dbReference type="PANTHER" id="PTHR14256:SF1">
    <property type="entry name" value="GEO09626P1"/>
    <property type="match status" value="1"/>
</dbReference>
<dbReference type="AlphaFoldDB" id="A0AAV5GT16"/>
<proteinExistence type="predicted"/>